<keyword evidence="4" id="KW-1185">Reference proteome</keyword>
<dbReference type="Gene3D" id="3.40.50.12670">
    <property type="match status" value="1"/>
</dbReference>
<dbReference type="SUPFAM" id="SSF53474">
    <property type="entry name" value="alpha/beta-Hydrolases"/>
    <property type="match status" value="1"/>
</dbReference>
<evidence type="ECO:0000313" key="4">
    <source>
        <dbReference type="Proteomes" id="UP001217918"/>
    </source>
</evidence>
<sequence>MFLARYLLLALATLAASVSAAFNFDVGYKVSIYRSHIDHTGREVQYKMFVPSLRDRLGLLVLDKDAKFGTTGTTTTLTTSAIAPRRPAYRPVGDNDYANLVGTSLETLAGQGVMDTTHTERGLTWNHIALAGHMIPSYQPATTYRITEFLLGRVDSLQSTVPLSHYPDAPQPPKSALGKGTARNLSKGPACTW</sequence>
<organism evidence="3 4">
    <name type="scientific">Phyllachora maydis</name>
    <dbReference type="NCBI Taxonomy" id="1825666"/>
    <lineage>
        <taxon>Eukaryota</taxon>
        <taxon>Fungi</taxon>
        <taxon>Dikarya</taxon>
        <taxon>Ascomycota</taxon>
        <taxon>Pezizomycotina</taxon>
        <taxon>Sordariomycetes</taxon>
        <taxon>Sordariomycetidae</taxon>
        <taxon>Phyllachorales</taxon>
        <taxon>Phyllachoraceae</taxon>
        <taxon>Phyllachora</taxon>
    </lineage>
</organism>
<evidence type="ECO:0000256" key="2">
    <source>
        <dbReference type="SAM" id="SignalP"/>
    </source>
</evidence>
<keyword evidence="2" id="KW-0732">Signal</keyword>
<dbReference type="AlphaFoldDB" id="A0AAD9HWB4"/>
<accession>A0AAD9HWB4</accession>
<feature type="chain" id="PRO_5042131430" evidence="2">
    <location>
        <begin position="21"/>
        <end position="193"/>
    </location>
</feature>
<protein>
    <submittedName>
        <fullName evidence="3">Uncharacterized protein</fullName>
    </submittedName>
</protein>
<feature type="signal peptide" evidence="2">
    <location>
        <begin position="1"/>
        <end position="20"/>
    </location>
</feature>
<name>A0AAD9HWB4_9PEZI</name>
<dbReference type="InterPro" id="IPR029058">
    <property type="entry name" value="AB_hydrolase_fold"/>
</dbReference>
<evidence type="ECO:0000256" key="1">
    <source>
        <dbReference type="SAM" id="MobiDB-lite"/>
    </source>
</evidence>
<proteinExistence type="predicted"/>
<reference evidence="3" key="1">
    <citation type="journal article" date="2023" name="Mol. Plant Microbe Interact.">
        <title>Elucidating the Obligate Nature and Biological Capacity of an Invasive Fungal Corn Pathogen.</title>
        <authorList>
            <person name="MacCready J.S."/>
            <person name="Roggenkamp E.M."/>
            <person name="Gdanetz K."/>
            <person name="Chilvers M.I."/>
        </authorList>
    </citation>
    <scope>NUCLEOTIDE SEQUENCE</scope>
    <source>
        <strain evidence="3">PM02</strain>
    </source>
</reference>
<evidence type="ECO:0000313" key="3">
    <source>
        <dbReference type="EMBL" id="KAK2066636.1"/>
    </source>
</evidence>
<gene>
    <name evidence="3" type="ORF">P8C59_000435</name>
</gene>
<comment type="caution">
    <text evidence="3">The sequence shown here is derived from an EMBL/GenBank/DDBJ whole genome shotgun (WGS) entry which is preliminary data.</text>
</comment>
<dbReference type="Proteomes" id="UP001217918">
    <property type="component" value="Unassembled WGS sequence"/>
</dbReference>
<feature type="region of interest" description="Disordered" evidence="1">
    <location>
        <begin position="164"/>
        <end position="193"/>
    </location>
</feature>
<dbReference type="EMBL" id="JAQQPM010000001">
    <property type="protein sequence ID" value="KAK2066636.1"/>
    <property type="molecule type" value="Genomic_DNA"/>
</dbReference>